<dbReference type="InterPro" id="IPR047263">
    <property type="entry name" value="HNL-like_cupin"/>
</dbReference>
<feature type="domain" description="Cupin type-2" evidence="1">
    <location>
        <begin position="39"/>
        <end position="97"/>
    </location>
</feature>
<dbReference type="RefSeq" id="WP_379523377.1">
    <property type="nucleotide sequence ID" value="NZ_JBHSPA010000101.1"/>
</dbReference>
<name>A0ABW1D7E1_9ACTN</name>
<dbReference type="Gene3D" id="2.60.120.10">
    <property type="entry name" value="Jelly Rolls"/>
    <property type="match status" value="1"/>
</dbReference>
<proteinExistence type="predicted"/>
<gene>
    <name evidence="2" type="ORF">ACFPZ3_59795</name>
</gene>
<dbReference type="PANTHER" id="PTHR43698">
    <property type="entry name" value="RIBD C-TERMINAL DOMAIN CONTAINING PROTEIN"/>
    <property type="match status" value="1"/>
</dbReference>
<dbReference type="SUPFAM" id="SSF51182">
    <property type="entry name" value="RmlC-like cupins"/>
    <property type="match status" value="1"/>
</dbReference>
<protein>
    <submittedName>
        <fullName evidence="2">Cupin domain-containing protein</fullName>
    </submittedName>
</protein>
<keyword evidence="3" id="KW-1185">Reference proteome</keyword>
<dbReference type="CDD" id="cd02233">
    <property type="entry name" value="cupin_HNL-like"/>
    <property type="match status" value="1"/>
</dbReference>
<dbReference type="InterPro" id="IPR013096">
    <property type="entry name" value="Cupin_2"/>
</dbReference>
<evidence type="ECO:0000313" key="3">
    <source>
        <dbReference type="Proteomes" id="UP001596058"/>
    </source>
</evidence>
<comment type="caution">
    <text evidence="2">The sequence shown here is derived from an EMBL/GenBank/DDBJ whole genome shotgun (WGS) entry which is preliminary data.</text>
</comment>
<evidence type="ECO:0000259" key="1">
    <source>
        <dbReference type="Pfam" id="PF07883"/>
    </source>
</evidence>
<dbReference type="Pfam" id="PF07883">
    <property type="entry name" value="Cupin_2"/>
    <property type="match status" value="1"/>
</dbReference>
<dbReference type="EMBL" id="JBHSPA010000101">
    <property type="protein sequence ID" value="MFC5833957.1"/>
    <property type="molecule type" value="Genomic_DNA"/>
</dbReference>
<organism evidence="2 3">
    <name type="scientific">Nonomuraea insulae</name>
    <dbReference type="NCBI Taxonomy" id="1616787"/>
    <lineage>
        <taxon>Bacteria</taxon>
        <taxon>Bacillati</taxon>
        <taxon>Actinomycetota</taxon>
        <taxon>Actinomycetes</taxon>
        <taxon>Streptosporangiales</taxon>
        <taxon>Streptosporangiaceae</taxon>
        <taxon>Nonomuraea</taxon>
    </lineage>
</organism>
<dbReference type="InterPro" id="IPR014710">
    <property type="entry name" value="RmlC-like_jellyroll"/>
</dbReference>
<sequence>MEIFKQPPTAKGPAEWFTGDVWVDLIHSGPEGYRARLNIVRFAPCSRSNWHSHRLGQTIHVLEGIALLGNRDGTVIEAHPGDTIFTAPGEEHWHGAAPDRFMSHLVLMEGDGDDTPQTVWGERVNDAEYQATRTR</sequence>
<dbReference type="PANTHER" id="PTHR43698:SF1">
    <property type="entry name" value="BLL4564 PROTEIN"/>
    <property type="match status" value="1"/>
</dbReference>
<dbReference type="InterPro" id="IPR011051">
    <property type="entry name" value="RmlC_Cupin_sf"/>
</dbReference>
<dbReference type="Proteomes" id="UP001596058">
    <property type="component" value="Unassembled WGS sequence"/>
</dbReference>
<evidence type="ECO:0000313" key="2">
    <source>
        <dbReference type="EMBL" id="MFC5833957.1"/>
    </source>
</evidence>
<reference evidence="3" key="1">
    <citation type="journal article" date="2019" name="Int. J. Syst. Evol. Microbiol.">
        <title>The Global Catalogue of Microorganisms (GCM) 10K type strain sequencing project: providing services to taxonomists for standard genome sequencing and annotation.</title>
        <authorList>
            <consortium name="The Broad Institute Genomics Platform"/>
            <consortium name="The Broad Institute Genome Sequencing Center for Infectious Disease"/>
            <person name="Wu L."/>
            <person name="Ma J."/>
        </authorList>
    </citation>
    <scope>NUCLEOTIDE SEQUENCE [LARGE SCALE GENOMIC DNA]</scope>
    <source>
        <strain evidence="3">CCUG 53903</strain>
    </source>
</reference>
<accession>A0ABW1D7E1</accession>